<organism evidence="5 6">
    <name type="scientific">Shackletoniella antarctica</name>
    <dbReference type="NCBI Taxonomy" id="268115"/>
    <lineage>
        <taxon>Bacteria</taxon>
        <taxon>Bacillati</taxon>
        <taxon>Cyanobacteriota</taxon>
        <taxon>Cyanophyceae</taxon>
        <taxon>Oculatellales</taxon>
        <taxon>Oculatellaceae</taxon>
        <taxon>Shackletoniella</taxon>
    </lineage>
</organism>
<dbReference type="Gene3D" id="1.10.150.130">
    <property type="match status" value="1"/>
</dbReference>
<protein>
    <submittedName>
        <fullName evidence="5">Site-specific integrase</fullName>
    </submittedName>
</protein>
<evidence type="ECO:0000313" key="5">
    <source>
        <dbReference type="EMBL" id="PZO42968.1"/>
    </source>
</evidence>
<reference evidence="5 6" key="2">
    <citation type="submission" date="2018-06" db="EMBL/GenBank/DDBJ databases">
        <title>Metagenomic assembly of (sub)arctic Cyanobacteria and their associated microbiome from non-axenic cultures.</title>
        <authorList>
            <person name="Baurain D."/>
        </authorList>
    </citation>
    <scope>NUCLEOTIDE SEQUENCE [LARGE SCALE GENOMIC DNA]</scope>
    <source>
        <strain evidence="5">ULC041bin1</strain>
    </source>
</reference>
<dbReference type="PANTHER" id="PTHR30349:SF64">
    <property type="entry name" value="PROPHAGE INTEGRASE INTD-RELATED"/>
    <property type="match status" value="1"/>
</dbReference>
<dbReference type="SUPFAM" id="SSF56349">
    <property type="entry name" value="DNA breaking-rejoining enzymes"/>
    <property type="match status" value="1"/>
</dbReference>
<evidence type="ECO:0000259" key="4">
    <source>
        <dbReference type="PROSITE" id="PS51898"/>
    </source>
</evidence>
<proteinExistence type="inferred from homology"/>
<dbReference type="InterPro" id="IPR010998">
    <property type="entry name" value="Integrase_recombinase_N"/>
</dbReference>
<dbReference type="InterPro" id="IPR013762">
    <property type="entry name" value="Integrase-like_cat_sf"/>
</dbReference>
<evidence type="ECO:0000256" key="1">
    <source>
        <dbReference type="ARBA" id="ARBA00008857"/>
    </source>
</evidence>
<evidence type="ECO:0000256" key="3">
    <source>
        <dbReference type="ARBA" id="ARBA00023172"/>
    </source>
</evidence>
<gene>
    <name evidence="5" type="ORF">DCF17_07095</name>
</gene>
<keyword evidence="2" id="KW-0238">DNA-binding</keyword>
<dbReference type="GO" id="GO:0003677">
    <property type="term" value="F:DNA binding"/>
    <property type="evidence" value="ECO:0007669"/>
    <property type="project" value="UniProtKB-KW"/>
</dbReference>
<dbReference type="InterPro" id="IPR011010">
    <property type="entry name" value="DNA_brk_join_enz"/>
</dbReference>
<comment type="caution">
    <text evidence="5">The sequence shown here is derived from an EMBL/GenBank/DDBJ whole genome shotgun (WGS) entry which is preliminary data.</text>
</comment>
<dbReference type="PANTHER" id="PTHR30349">
    <property type="entry name" value="PHAGE INTEGRASE-RELATED"/>
    <property type="match status" value="1"/>
</dbReference>
<dbReference type="InterPro" id="IPR022000">
    <property type="entry name" value="Min27-like_integrase_DNA_bind"/>
</dbReference>
<evidence type="ECO:0000313" key="6">
    <source>
        <dbReference type="Proteomes" id="UP000249081"/>
    </source>
</evidence>
<dbReference type="InterPro" id="IPR050090">
    <property type="entry name" value="Tyrosine_recombinase_XerCD"/>
</dbReference>
<dbReference type="Pfam" id="PF00589">
    <property type="entry name" value="Phage_integrase"/>
    <property type="match status" value="1"/>
</dbReference>
<dbReference type="GO" id="GO:0015074">
    <property type="term" value="P:DNA integration"/>
    <property type="evidence" value="ECO:0007669"/>
    <property type="project" value="InterPro"/>
</dbReference>
<feature type="domain" description="Tyr recombinase" evidence="4">
    <location>
        <begin position="189"/>
        <end position="378"/>
    </location>
</feature>
<dbReference type="Gene3D" id="1.10.443.10">
    <property type="entry name" value="Intergrase catalytic core"/>
    <property type="match status" value="1"/>
</dbReference>
<dbReference type="PROSITE" id="PS51898">
    <property type="entry name" value="TYR_RECOMBINASE"/>
    <property type="match status" value="1"/>
</dbReference>
<dbReference type="EMBL" id="QBMN01000036">
    <property type="protein sequence ID" value="PZO42968.1"/>
    <property type="molecule type" value="Genomic_DNA"/>
</dbReference>
<comment type="similarity">
    <text evidence="1">Belongs to the 'phage' integrase family.</text>
</comment>
<keyword evidence="3" id="KW-0233">DNA recombination</keyword>
<sequence length="391" mass="44960">MASRIQKSHRGTVSVLSQKGVLRLRWRLEGVEKRPVLYLGLPDTRSNRKKAELLAKQIEIDLAEGTYDPTMERYRAQVRPTDVDAQVRAQGESVVDFFHRFMDYKAKEVDARTLEKYGALGTRLIQFFKDQRVDFIGVEKAKEFVEFLRQYQKPRTIRDRLATLSECWKWGRQDLDPWKLVKVKDDLKSKPRPFTHAEVQQILETFKGDRYYAHYYPYVYFLLSTGCRPAEAAGLRWNAIDEKSTNIWIGRTITRGKKEKNTKTGEVRNFPCNQQMQAFLKAHRPSNAQESDLVFPAPKGGPIGDNNFCKRAWTKVIEKAGIAYRKPYLTRSTFVSHCLQAGMPPSVVAEITGHDVKTLYRDYAGCIVARPQIPDLYQEGIPEDSESAAGE</sequence>
<name>A0A2W4YIW3_9CYAN</name>
<dbReference type="CDD" id="cd00796">
    <property type="entry name" value="INT_Rci_Hp1_C"/>
    <property type="match status" value="1"/>
</dbReference>
<dbReference type="InterPro" id="IPR002104">
    <property type="entry name" value="Integrase_catalytic"/>
</dbReference>
<reference evidence="6" key="1">
    <citation type="submission" date="2018-04" db="EMBL/GenBank/DDBJ databases">
        <authorList>
            <person name="Cornet L."/>
        </authorList>
    </citation>
    <scope>NUCLEOTIDE SEQUENCE [LARGE SCALE GENOMIC DNA]</scope>
</reference>
<dbReference type="Pfam" id="PF12167">
    <property type="entry name" value="Arm-DNA-bind_2"/>
    <property type="match status" value="1"/>
</dbReference>
<dbReference type="GO" id="GO:0006310">
    <property type="term" value="P:DNA recombination"/>
    <property type="evidence" value="ECO:0007669"/>
    <property type="project" value="UniProtKB-KW"/>
</dbReference>
<dbReference type="AlphaFoldDB" id="A0A2W4YIW3"/>
<dbReference type="Proteomes" id="UP000249081">
    <property type="component" value="Unassembled WGS sequence"/>
</dbReference>
<evidence type="ECO:0000256" key="2">
    <source>
        <dbReference type="ARBA" id="ARBA00023125"/>
    </source>
</evidence>
<accession>A0A2W4YIW3</accession>